<keyword evidence="2" id="KW-1185">Reference proteome</keyword>
<dbReference type="EMBL" id="JBBPBN010000020">
    <property type="protein sequence ID" value="KAK9016683.1"/>
    <property type="molecule type" value="Genomic_DNA"/>
</dbReference>
<organism evidence="1 2">
    <name type="scientific">Hibiscus sabdariffa</name>
    <name type="common">roselle</name>
    <dbReference type="NCBI Taxonomy" id="183260"/>
    <lineage>
        <taxon>Eukaryota</taxon>
        <taxon>Viridiplantae</taxon>
        <taxon>Streptophyta</taxon>
        <taxon>Embryophyta</taxon>
        <taxon>Tracheophyta</taxon>
        <taxon>Spermatophyta</taxon>
        <taxon>Magnoliopsida</taxon>
        <taxon>eudicotyledons</taxon>
        <taxon>Gunneridae</taxon>
        <taxon>Pentapetalae</taxon>
        <taxon>rosids</taxon>
        <taxon>malvids</taxon>
        <taxon>Malvales</taxon>
        <taxon>Malvaceae</taxon>
        <taxon>Malvoideae</taxon>
        <taxon>Hibiscus</taxon>
    </lineage>
</organism>
<gene>
    <name evidence="1" type="ORF">V6N11_079178</name>
</gene>
<evidence type="ECO:0000313" key="1">
    <source>
        <dbReference type="EMBL" id="KAK9016683.1"/>
    </source>
</evidence>
<accession>A0ABR2RUM8</accession>
<evidence type="ECO:0000313" key="2">
    <source>
        <dbReference type="Proteomes" id="UP001396334"/>
    </source>
</evidence>
<protein>
    <submittedName>
        <fullName evidence="1">Uncharacterized protein</fullName>
    </submittedName>
</protein>
<comment type="caution">
    <text evidence="1">The sequence shown here is derived from an EMBL/GenBank/DDBJ whole genome shotgun (WGS) entry which is preliminary data.</text>
</comment>
<name>A0ABR2RUM8_9ROSI</name>
<proteinExistence type="predicted"/>
<sequence length="76" mass="8691">MRKPLDRISDNNNVVSLGHFDKECGTLLMQFLERSRTLSPCICLKKPSGILSVLHYDNNNVVSLEHFDKEIGRLYA</sequence>
<dbReference type="Proteomes" id="UP001396334">
    <property type="component" value="Unassembled WGS sequence"/>
</dbReference>
<reference evidence="1 2" key="1">
    <citation type="journal article" date="2024" name="G3 (Bethesda)">
        <title>Genome assembly of Hibiscus sabdariffa L. provides insights into metabolisms of medicinal natural products.</title>
        <authorList>
            <person name="Kim T."/>
        </authorList>
    </citation>
    <scope>NUCLEOTIDE SEQUENCE [LARGE SCALE GENOMIC DNA]</scope>
    <source>
        <strain evidence="1">TK-2024</strain>
        <tissue evidence="1">Old leaves</tissue>
    </source>
</reference>